<reference evidence="1 2" key="1">
    <citation type="submission" date="2011-06" db="EMBL/GenBank/DDBJ databases">
        <authorList>
            <person name="Bador J."/>
            <person name="Amoureux L."/>
            <person name="Neuwirth C."/>
        </authorList>
    </citation>
    <scope>NUCLEOTIDE SEQUENCE [LARGE SCALE GENOMIC DNA]</scope>
    <source>
        <strain evidence="1 2">AXX-A</strain>
    </source>
</reference>
<dbReference type="EMBL" id="AFRQ01000058">
    <property type="protein sequence ID" value="EGP45472.1"/>
    <property type="molecule type" value="Genomic_DNA"/>
</dbReference>
<organism evidence="1 2">
    <name type="scientific">Achromobacter insuavis AXX-A</name>
    <dbReference type="NCBI Taxonomy" id="1003200"/>
    <lineage>
        <taxon>Bacteria</taxon>
        <taxon>Pseudomonadati</taxon>
        <taxon>Pseudomonadota</taxon>
        <taxon>Betaproteobacteria</taxon>
        <taxon>Burkholderiales</taxon>
        <taxon>Alcaligenaceae</taxon>
        <taxon>Achromobacter</taxon>
    </lineage>
</organism>
<sequence>MPTRSAVLVIGSSVGGSPMVATEIVPPLTGVAQRAGVDNAVKPIAPAASRLFSPPPRREVRKFMILSPEVQKQVVA</sequence>
<comment type="caution">
    <text evidence="1">The sequence shown here is derived from an EMBL/GenBank/DDBJ whole genome shotgun (WGS) entry which is preliminary data.</text>
</comment>
<evidence type="ECO:0000313" key="2">
    <source>
        <dbReference type="Proteomes" id="UP000004853"/>
    </source>
</evidence>
<dbReference type="AlphaFoldDB" id="F7T2T8"/>
<protein>
    <submittedName>
        <fullName evidence="1">Uncharacterized protein</fullName>
    </submittedName>
</protein>
<dbReference type="HOGENOM" id="CLU_2646161_0_0_4"/>
<proteinExistence type="predicted"/>
<evidence type="ECO:0000313" key="1">
    <source>
        <dbReference type="EMBL" id="EGP45472.1"/>
    </source>
</evidence>
<name>F7T2T8_9BURK</name>
<gene>
    <name evidence="1" type="ORF">AXXA_16252</name>
</gene>
<dbReference type="Proteomes" id="UP000004853">
    <property type="component" value="Unassembled WGS sequence"/>
</dbReference>
<accession>F7T2T8</accession>